<evidence type="ECO:0000256" key="2">
    <source>
        <dbReference type="SAM" id="Coils"/>
    </source>
</evidence>
<dbReference type="Proteomes" id="UP001620626">
    <property type="component" value="Unassembled WGS sequence"/>
</dbReference>
<protein>
    <recommendedName>
        <fullName evidence="3">CCHC-type domain-containing protein</fullName>
    </recommendedName>
</protein>
<keyword evidence="1" id="KW-0863">Zinc-finger</keyword>
<dbReference type="GO" id="GO:0008270">
    <property type="term" value="F:zinc ion binding"/>
    <property type="evidence" value="ECO:0007669"/>
    <property type="project" value="UniProtKB-KW"/>
</dbReference>
<dbReference type="AlphaFoldDB" id="A0ABD2ID06"/>
<gene>
    <name evidence="4" type="ORF">niasHT_031318</name>
</gene>
<evidence type="ECO:0000313" key="4">
    <source>
        <dbReference type="EMBL" id="KAL3078149.1"/>
    </source>
</evidence>
<keyword evidence="5" id="KW-1185">Reference proteome</keyword>
<feature type="domain" description="CCHC-type" evidence="3">
    <location>
        <begin position="222"/>
        <end position="236"/>
    </location>
</feature>
<reference evidence="4 5" key="1">
    <citation type="submission" date="2024-10" db="EMBL/GenBank/DDBJ databases">
        <authorList>
            <person name="Kim D."/>
        </authorList>
    </citation>
    <scope>NUCLEOTIDE SEQUENCE [LARGE SCALE GENOMIC DNA]</scope>
    <source>
        <strain evidence="4">BH-2024</strain>
    </source>
</reference>
<keyword evidence="2" id="KW-0175">Coiled coil</keyword>
<evidence type="ECO:0000259" key="3">
    <source>
        <dbReference type="PROSITE" id="PS50158"/>
    </source>
</evidence>
<sequence length="262" mass="29808">MANQNATIQQLMDTLAQQQQLVQQLLTHQTQNLAGQAIAPKQFRHFPTSSLVKLRSVSIAVRCCRQQSLTFDATVQRMEKLFARPQSVFIDRYECLKAIRGEGEDFRSFINRHRKLLADFKFSELNKEQFNCLMLLTALKSHSDSALRQRILAKLSTDGTNILYDGVVEDLINFQATIVEAKAIEAPTNWMNVNALNRLPKQNSPKVQSAKVPVKRQANKNCWRCGETDHWGSECRFIEAKCRKCKFQVTLECNVTVCSNGG</sequence>
<evidence type="ECO:0000256" key="1">
    <source>
        <dbReference type="PROSITE-ProRule" id="PRU00047"/>
    </source>
</evidence>
<keyword evidence="1" id="KW-0479">Metal-binding</keyword>
<proteinExistence type="predicted"/>
<dbReference type="PROSITE" id="PS50158">
    <property type="entry name" value="ZF_CCHC"/>
    <property type="match status" value="1"/>
</dbReference>
<evidence type="ECO:0000313" key="5">
    <source>
        <dbReference type="Proteomes" id="UP001620626"/>
    </source>
</evidence>
<name>A0ABD2ID06_9BILA</name>
<accession>A0ABD2ID06</accession>
<feature type="coiled-coil region" evidence="2">
    <location>
        <begin position="1"/>
        <end position="28"/>
    </location>
</feature>
<organism evidence="4 5">
    <name type="scientific">Heterodera trifolii</name>
    <dbReference type="NCBI Taxonomy" id="157864"/>
    <lineage>
        <taxon>Eukaryota</taxon>
        <taxon>Metazoa</taxon>
        <taxon>Ecdysozoa</taxon>
        <taxon>Nematoda</taxon>
        <taxon>Chromadorea</taxon>
        <taxon>Rhabditida</taxon>
        <taxon>Tylenchina</taxon>
        <taxon>Tylenchomorpha</taxon>
        <taxon>Tylenchoidea</taxon>
        <taxon>Heteroderidae</taxon>
        <taxon>Heteroderinae</taxon>
        <taxon>Heterodera</taxon>
    </lineage>
</organism>
<dbReference type="InterPro" id="IPR001878">
    <property type="entry name" value="Znf_CCHC"/>
</dbReference>
<dbReference type="EMBL" id="JBICBT010001211">
    <property type="protein sequence ID" value="KAL3078149.1"/>
    <property type="molecule type" value="Genomic_DNA"/>
</dbReference>
<comment type="caution">
    <text evidence="4">The sequence shown here is derived from an EMBL/GenBank/DDBJ whole genome shotgun (WGS) entry which is preliminary data.</text>
</comment>
<keyword evidence="1" id="KW-0862">Zinc</keyword>